<organism evidence="6 7">
    <name type="scientific">Lacisediminihabitans profunda</name>
    <dbReference type="NCBI Taxonomy" id="2594790"/>
    <lineage>
        <taxon>Bacteria</taxon>
        <taxon>Bacillati</taxon>
        <taxon>Actinomycetota</taxon>
        <taxon>Actinomycetes</taxon>
        <taxon>Micrococcales</taxon>
        <taxon>Microbacteriaceae</taxon>
        <taxon>Lacisediminihabitans</taxon>
    </lineage>
</organism>
<dbReference type="InterPro" id="IPR036388">
    <property type="entry name" value="WH-like_DNA-bd_sf"/>
</dbReference>
<comment type="similarity">
    <text evidence="1">Belongs to the sigma-70 factor family. ECF subfamily.</text>
</comment>
<dbReference type="SUPFAM" id="SSF88659">
    <property type="entry name" value="Sigma3 and sigma4 domains of RNA polymerase sigma factors"/>
    <property type="match status" value="1"/>
</dbReference>
<evidence type="ECO:0000256" key="1">
    <source>
        <dbReference type="ARBA" id="ARBA00010641"/>
    </source>
</evidence>
<dbReference type="EMBL" id="VRMG01000005">
    <property type="protein sequence ID" value="TXN31124.1"/>
    <property type="molecule type" value="Genomic_DNA"/>
</dbReference>
<dbReference type="PANTHER" id="PTHR43133">
    <property type="entry name" value="RNA POLYMERASE ECF-TYPE SIGMA FACTO"/>
    <property type="match status" value="1"/>
</dbReference>
<evidence type="ECO:0000259" key="5">
    <source>
        <dbReference type="Pfam" id="PF04545"/>
    </source>
</evidence>
<keyword evidence="7" id="KW-1185">Reference proteome</keyword>
<evidence type="ECO:0000313" key="6">
    <source>
        <dbReference type="EMBL" id="TXN31124.1"/>
    </source>
</evidence>
<dbReference type="SUPFAM" id="SSF88946">
    <property type="entry name" value="Sigma2 domain of RNA polymerase sigma factors"/>
    <property type="match status" value="1"/>
</dbReference>
<dbReference type="CDD" id="cd06171">
    <property type="entry name" value="Sigma70_r4"/>
    <property type="match status" value="1"/>
</dbReference>
<protein>
    <submittedName>
        <fullName evidence="6">Sigma-70 family RNA polymerase sigma factor</fullName>
    </submittedName>
</protein>
<keyword evidence="2" id="KW-0805">Transcription regulation</keyword>
<reference evidence="6 7" key="1">
    <citation type="submission" date="2019-08" db="EMBL/GenBank/DDBJ databases">
        <title>Bacterial whole genome sequence for Glaciihabitans sp. CHu50b-6-2.</title>
        <authorList>
            <person name="Jin L."/>
        </authorList>
    </citation>
    <scope>NUCLEOTIDE SEQUENCE [LARGE SCALE GENOMIC DNA]</scope>
    <source>
        <strain evidence="6 7">CHu50b-6-2</strain>
    </source>
</reference>
<dbReference type="Pfam" id="PF04545">
    <property type="entry name" value="Sigma70_r4"/>
    <property type="match status" value="1"/>
</dbReference>
<dbReference type="InterPro" id="IPR014284">
    <property type="entry name" value="RNA_pol_sigma-70_dom"/>
</dbReference>
<dbReference type="Gene3D" id="1.10.10.10">
    <property type="entry name" value="Winged helix-like DNA-binding domain superfamily/Winged helix DNA-binding domain"/>
    <property type="match status" value="1"/>
</dbReference>
<sequence>METLTDEMLALGSSNPAEVFTLVYQALSPSVHGYLVARGVDDPEAVTHDVFLALYPRLASVNGGVKGLKTLIFSIAHARSVDHHRLRARSPMITEYLPELDSRSTASAEDHALDSALDAGALELLAHLGDDQREVLNLRIIADLSLEQTAAIMDKTPGAIKQLQRRALGNLKQELEMKVGNTP</sequence>
<evidence type="ECO:0000256" key="4">
    <source>
        <dbReference type="ARBA" id="ARBA00023163"/>
    </source>
</evidence>
<evidence type="ECO:0000313" key="7">
    <source>
        <dbReference type="Proteomes" id="UP000321379"/>
    </source>
</evidence>
<dbReference type="InterPro" id="IPR007630">
    <property type="entry name" value="RNA_pol_sigma70_r4"/>
</dbReference>
<dbReference type="RefSeq" id="WP_147782710.1">
    <property type="nucleotide sequence ID" value="NZ_VRMG01000005.1"/>
</dbReference>
<keyword evidence="3" id="KW-0731">Sigma factor</keyword>
<dbReference type="Gene3D" id="1.10.1740.10">
    <property type="match status" value="1"/>
</dbReference>
<dbReference type="InterPro" id="IPR039425">
    <property type="entry name" value="RNA_pol_sigma-70-like"/>
</dbReference>
<dbReference type="InterPro" id="IPR013324">
    <property type="entry name" value="RNA_pol_sigma_r3/r4-like"/>
</dbReference>
<feature type="domain" description="RNA polymerase sigma-70 region 4" evidence="5">
    <location>
        <begin position="124"/>
        <end position="173"/>
    </location>
</feature>
<dbReference type="Proteomes" id="UP000321379">
    <property type="component" value="Unassembled WGS sequence"/>
</dbReference>
<name>A0A5C8URB8_9MICO</name>
<evidence type="ECO:0000256" key="2">
    <source>
        <dbReference type="ARBA" id="ARBA00023015"/>
    </source>
</evidence>
<dbReference type="GO" id="GO:0006352">
    <property type="term" value="P:DNA-templated transcription initiation"/>
    <property type="evidence" value="ECO:0007669"/>
    <property type="project" value="InterPro"/>
</dbReference>
<dbReference type="InterPro" id="IPR013325">
    <property type="entry name" value="RNA_pol_sigma_r2"/>
</dbReference>
<evidence type="ECO:0000256" key="3">
    <source>
        <dbReference type="ARBA" id="ARBA00023082"/>
    </source>
</evidence>
<dbReference type="GO" id="GO:0016987">
    <property type="term" value="F:sigma factor activity"/>
    <property type="evidence" value="ECO:0007669"/>
    <property type="project" value="UniProtKB-KW"/>
</dbReference>
<proteinExistence type="inferred from homology"/>
<dbReference type="PANTHER" id="PTHR43133:SF57">
    <property type="entry name" value="RNA POLYMERASE SIGMA-70 FACTOR"/>
    <property type="match status" value="1"/>
</dbReference>
<dbReference type="AlphaFoldDB" id="A0A5C8URB8"/>
<comment type="caution">
    <text evidence="6">The sequence shown here is derived from an EMBL/GenBank/DDBJ whole genome shotgun (WGS) entry which is preliminary data.</text>
</comment>
<accession>A0A5C8URB8</accession>
<dbReference type="NCBIfam" id="TIGR02937">
    <property type="entry name" value="sigma70-ECF"/>
    <property type="match status" value="1"/>
</dbReference>
<keyword evidence="4" id="KW-0804">Transcription</keyword>
<gene>
    <name evidence="6" type="ORF">FVP33_05915</name>
</gene>